<feature type="chain" id="PRO_5025084463" description="S-protein homolog" evidence="6">
    <location>
        <begin position="24"/>
        <end position="190"/>
    </location>
</feature>
<gene>
    <name evidence="7" type="ORF">RCOM_1023100</name>
</gene>
<dbReference type="Proteomes" id="UP000008311">
    <property type="component" value="Unassembled WGS sequence"/>
</dbReference>
<accession>B9RWN9</accession>
<keyword evidence="4 6" id="KW-0964">Secreted</keyword>
<dbReference type="Pfam" id="PF05938">
    <property type="entry name" value="Self-incomp_S1"/>
    <property type="match status" value="2"/>
</dbReference>
<dbReference type="GO" id="GO:0005576">
    <property type="term" value="C:extracellular region"/>
    <property type="evidence" value="ECO:0007669"/>
    <property type="project" value="UniProtKB-SubCell"/>
</dbReference>
<protein>
    <recommendedName>
        <fullName evidence="6">S-protein homolog</fullName>
    </recommendedName>
</protein>
<reference evidence="8" key="1">
    <citation type="journal article" date="2010" name="Nat. Biotechnol.">
        <title>Draft genome sequence of the oilseed species Ricinus communis.</title>
        <authorList>
            <person name="Chan A.P."/>
            <person name="Crabtree J."/>
            <person name="Zhao Q."/>
            <person name="Lorenzi H."/>
            <person name="Orvis J."/>
            <person name="Puiu D."/>
            <person name="Melake-Berhan A."/>
            <person name="Jones K.M."/>
            <person name="Redman J."/>
            <person name="Chen G."/>
            <person name="Cahoon E.B."/>
            <person name="Gedil M."/>
            <person name="Stanke M."/>
            <person name="Haas B.J."/>
            <person name="Wortman J.R."/>
            <person name="Fraser-Liggett C.M."/>
            <person name="Ravel J."/>
            <person name="Rabinowicz P.D."/>
        </authorList>
    </citation>
    <scope>NUCLEOTIDE SEQUENCE [LARGE SCALE GENOMIC DNA]</scope>
    <source>
        <strain evidence="8">cv. Hale</strain>
    </source>
</reference>
<evidence type="ECO:0000256" key="2">
    <source>
        <dbReference type="ARBA" id="ARBA00005581"/>
    </source>
</evidence>
<evidence type="ECO:0000256" key="3">
    <source>
        <dbReference type="ARBA" id="ARBA00022471"/>
    </source>
</evidence>
<dbReference type="eggNOG" id="ENOG502S7CQ">
    <property type="taxonomic scope" value="Eukaryota"/>
</dbReference>
<evidence type="ECO:0000313" key="8">
    <source>
        <dbReference type="Proteomes" id="UP000008311"/>
    </source>
</evidence>
<organism evidence="7 8">
    <name type="scientific">Ricinus communis</name>
    <name type="common">Castor bean</name>
    <dbReference type="NCBI Taxonomy" id="3988"/>
    <lineage>
        <taxon>Eukaryota</taxon>
        <taxon>Viridiplantae</taxon>
        <taxon>Streptophyta</taxon>
        <taxon>Embryophyta</taxon>
        <taxon>Tracheophyta</taxon>
        <taxon>Spermatophyta</taxon>
        <taxon>Magnoliopsida</taxon>
        <taxon>eudicotyledons</taxon>
        <taxon>Gunneridae</taxon>
        <taxon>Pentapetalae</taxon>
        <taxon>rosids</taxon>
        <taxon>fabids</taxon>
        <taxon>Malpighiales</taxon>
        <taxon>Euphorbiaceae</taxon>
        <taxon>Acalyphoideae</taxon>
        <taxon>Acalypheae</taxon>
        <taxon>Ricinus</taxon>
    </lineage>
</organism>
<feature type="signal peptide" evidence="6">
    <location>
        <begin position="1"/>
        <end position="23"/>
    </location>
</feature>
<dbReference type="GO" id="GO:0060320">
    <property type="term" value="P:rejection of self pollen"/>
    <property type="evidence" value="ECO:0007669"/>
    <property type="project" value="UniProtKB-KW"/>
</dbReference>
<evidence type="ECO:0000256" key="5">
    <source>
        <dbReference type="ARBA" id="ARBA00022729"/>
    </source>
</evidence>
<keyword evidence="8" id="KW-1185">Reference proteome</keyword>
<evidence type="ECO:0000256" key="4">
    <source>
        <dbReference type="ARBA" id="ARBA00022525"/>
    </source>
</evidence>
<keyword evidence="3 6" id="KW-0713">Self-incompatibility</keyword>
<evidence type="ECO:0000313" key="7">
    <source>
        <dbReference type="EMBL" id="EEF44291.1"/>
    </source>
</evidence>
<keyword evidence="5 6" id="KW-0732">Signal</keyword>
<dbReference type="InParanoid" id="B9RWN9"/>
<dbReference type="PANTHER" id="PTHR31232:SF131">
    <property type="entry name" value="PLANT SELF-INCOMPATIBILITY PROTEIN S1 FAMILY"/>
    <property type="match status" value="1"/>
</dbReference>
<name>B9RWN9_RICCO</name>
<dbReference type="AlphaFoldDB" id="B9RWN9"/>
<dbReference type="EMBL" id="EQ973823">
    <property type="protein sequence ID" value="EEF44291.1"/>
    <property type="molecule type" value="Genomic_DNA"/>
</dbReference>
<sequence length="190" mass="22568">MFSFTRQDRVLLLLLLITTALSAEGSHKTLVRVTNSLDGGADLTLHCKSKDDDLGVHLLHFNGSFQFRFWPNFWGTTKFGCSMEWGGKVHWFDIYRQNRDTDRCGNDYCLWIIKDSGPFLWFRPFYWGTSQFFCFFKWQDTHARSEWFDIYIDRRDKDRCTVCQWIIQAPGPCTLNQETNKFDICFPWNP</sequence>
<dbReference type="PANTHER" id="PTHR31232">
    <property type="match status" value="1"/>
</dbReference>
<proteinExistence type="inferred from homology"/>
<evidence type="ECO:0000256" key="1">
    <source>
        <dbReference type="ARBA" id="ARBA00004613"/>
    </source>
</evidence>
<comment type="subcellular location">
    <subcellularLocation>
        <location evidence="1 6">Secreted</location>
    </subcellularLocation>
</comment>
<evidence type="ECO:0000256" key="6">
    <source>
        <dbReference type="RuleBase" id="RU367044"/>
    </source>
</evidence>
<dbReference type="InterPro" id="IPR010264">
    <property type="entry name" value="Self-incomp_S1"/>
</dbReference>
<comment type="similarity">
    <text evidence="2 6">Belongs to the plant self-incompatibility (S1) protein family.</text>
</comment>